<evidence type="ECO:0000259" key="5">
    <source>
        <dbReference type="PROSITE" id="PS50839"/>
    </source>
</evidence>
<sequence length="661" mass="73741">MIRIAIALTCLALGMVGIVLLGEYQARDAISLDPQPLLILLVGMGQLIRLMGQSTLGRLLLTGALLPLAVALLSYLLPEYWVSLATWEHLAHPLFPSISLDGWRPSLLTVLGLILLAANAWLGRSPSLGSPLLLGTITLLLIMQCVESLPYASANQVLRYAAPLMQQLALWGLLIAQTVAFLPTWYAERGNLHRPLWPALALVGISLLFWHQQKGLEDRSLRADMHEQNRQLAGRFSQEIHDHLAAMRRFANSWNLLDTPPTSAQWTHQAEPYHRDFRYFLNIAFINLDSRIIRVHPMNLNRQVLGERLFDVQPEGREALSQALFHGREGHTGIVELLQGGPGIIHYLPVISTDDNRPMGAAAMVVSLPVLVGTLFDEIDTKRVFLELRQGETTLASLGPTTGLGPWQYQTSLDVVGHSLKLITRPSRALLLERRARLPVVSLAIGLTLAYLLYLVLYAYRHLALQHRALHRSNAELRNEVQARAKLQQEIEWLARHDELTALPNRRLFMETLKAQTKQRPLSVMICDVDHFKQINDHQGHLIGDRYLKHLGEVGRDVVEEAGGLFARYGGEEFVACLPACNARTAQDIAERLRERIQAENLQHHDGRRLTVSIGLATLENGPLDIATLMQVADEALYRAKASGRDRVVCASNGTSLEAGR</sequence>
<keyword evidence="4" id="KW-0472">Membrane</keyword>
<dbReference type="PROSITE" id="PS50887">
    <property type="entry name" value="GGDEF"/>
    <property type="match status" value="1"/>
</dbReference>
<dbReference type="PATRIC" id="fig|1121939.11.peg.1455"/>
<comment type="catalytic activity">
    <reaction evidence="3">
        <text>2 GTP = 3',3'-c-di-GMP + 2 diphosphate</text>
        <dbReference type="Rhea" id="RHEA:24898"/>
        <dbReference type="ChEBI" id="CHEBI:33019"/>
        <dbReference type="ChEBI" id="CHEBI:37565"/>
        <dbReference type="ChEBI" id="CHEBI:58805"/>
        <dbReference type="EC" id="2.7.7.65"/>
    </reaction>
</comment>
<dbReference type="CDD" id="cd01949">
    <property type="entry name" value="GGDEF"/>
    <property type="match status" value="1"/>
</dbReference>
<dbReference type="GO" id="GO:0052621">
    <property type="term" value="F:diguanylate cyclase activity"/>
    <property type="evidence" value="ECO:0007669"/>
    <property type="project" value="UniProtKB-EC"/>
</dbReference>
<evidence type="ECO:0000256" key="3">
    <source>
        <dbReference type="ARBA" id="ARBA00034247"/>
    </source>
</evidence>
<dbReference type="PANTHER" id="PTHR45138">
    <property type="entry name" value="REGULATORY COMPONENTS OF SENSORY TRANSDUCTION SYSTEM"/>
    <property type="match status" value="1"/>
</dbReference>
<feature type="transmembrane region" description="Helical" evidence="4">
    <location>
        <begin position="168"/>
        <end position="186"/>
    </location>
</feature>
<dbReference type="EC" id="2.7.7.65" evidence="2"/>
<evidence type="ECO:0000256" key="4">
    <source>
        <dbReference type="SAM" id="Phobius"/>
    </source>
</evidence>
<dbReference type="GO" id="GO:1902201">
    <property type="term" value="P:negative regulation of bacterial-type flagellum-dependent cell motility"/>
    <property type="evidence" value="ECO:0007669"/>
    <property type="project" value="TreeGrafter"/>
</dbReference>
<dbReference type="Pfam" id="PF03924">
    <property type="entry name" value="CHASE"/>
    <property type="match status" value="1"/>
</dbReference>
<comment type="caution">
    <text evidence="7">The sequence shown here is derived from an EMBL/GenBank/DDBJ whole genome shotgun (WGS) entry which is preliminary data.</text>
</comment>
<keyword evidence="8" id="KW-1185">Reference proteome</keyword>
<reference evidence="7 8" key="1">
    <citation type="journal article" date="2013" name="Genome Announc.">
        <title>Draft genome sequence of the moderately halophilic gammaproteobacterium Halomonas anticariensis FP35.</title>
        <authorList>
            <person name="Tahrioui A."/>
            <person name="Quesada E."/>
            <person name="Llamas I."/>
        </authorList>
    </citation>
    <scope>NUCLEOTIDE SEQUENCE [LARGE SCALE GENOMIC DNA]</scope>
    <source>
        <strain evidence="8">DSM 16096 / CECT 5854 / LMG 22089 / FP35</strain>
    </source>
</reference>
<dbReference type="GO" id="GO:0005886">
    <property type="term" value="C:plasma membrane"/>
    <property type="evidence" value="ECO:0007669"/>
    <property type="project" value="TreeGrafter"/>
</dbReference>
<dbReference type="PROSITE" id="PS50839">
    <property type="entry name" value="CHASE"/>
    <property type="match status" value="1"/>
</dbReference>
<dbReference type="InterPro" id="IPR043128">
    <property type="entry name" value="Rev_trsase/Diguanyl_cyclase"/>
</dbReference>
<feature type="transmembrane region" description="Helical" evidence="4">
    <location>
        <begin position="59"/>
        <end position="77"/>
    </location>
</feature>
<feature type="transmembrane region" description="Helical" evidence="4">
    <location>
        <begin position="438"/>
        <end position="460"/>
    </location>
</feature>
<evidence type="ECO:0000259" key="6">
    <source>
        <dbReference type="PROSITE" id="PS50887"/>
    </source>
</evidence>
<evidence type="ECO:0000256" key="2">
    <source>
        <dbReference type="ARBA" id="ARBA00012528"/>
    </source>
</evidence>
<feature type="domain" description="GGDEF" evidence="6">
    <location>
        <begin position="520"/>
        <end position="653"/>
    </location>
</feature>
<dbReference type="SMART" id="SM00267">
    <property type="entry name" value="GGDEF"/>
    <property type="match status" value="1"/>
</dbReference>
<dbReference type="FunFam" id="3.30.70.270:FF:000001">
    <property type="entry name" value="Diguanylate cyclase domain protein"/>
    <property type="match status" value="1"/>
</dbReference>
<evidence type="ECO:0000256" key="1">
    <source>
        <dbReference type="ARBA" id="ARBA00001946"/>
    </source>
</evidence>
<protein>
    <recommendedName>
        <fullName evidence="2">diguanylate cyclase</fullName>
        <ecNumber evidence="2">2.7.7.65</ecNumber>
    </recommendedName>
</protein>
<dbReference type="Gene3D" id="3.30.70.270">
    <property type="match status" value="1"/>
</dbReference>
<keyword evidence="4" id="KW-1133">Transmembrane helix</keyword>
<gene>
    <name evidence="7" type="ORF">L861_22245</name>
</gene>
<dbReference type="SUPFAM" id="SSF55073">
    <property type="entry name" value="Nucleotide cyclase"/>
    <property type="match status" value="1"/>
</dbReference>
<evidence type="ECO:0000313" key="8">
    <source>
        <dbReference type="Proteomes" id="UP000014463"/>
    </source>
</evidence>
<feature type="domain" description="CHASE" evidence="5">
    <location>
        <begin position="292"/>
        <end position="375"/>
    </location>
</feature>
<dbReference type="EMBL" id="ASTJ01000022">
    <property type="protein sequence ID" value="EPC03033.1"/>
    <property type="molecule type" value="Genomic_DNA"/>
</dbReference>
<proteinExistence type="predicted"/>
<dbReference type="InterPro" id="IPR029787">
    <property type="entry name" value="Nucleotide_cyclase"/>
</dbReference>
<feature type="transmembrane region" description="Helical" evidence="4">
    <location>
        <begin position="103"/>
        <end position="122"/>
    </location>
</feature>
<dbReference type="PANTHER" id="PTHR45138:SF9">
    <property type="entry name" value="DIGUANYLATE CYCLASE DGCM-RELATED"/>
    <property type="match status" value="1"/>
</dbReference>
<dbReference type="InterPro" id="IPR050469">
    <property type="entry name" value="Diguanylate_Cyclase"/>
</dbReference>
<accession>S2KRB6</accession>
<dbReference type="eggNOG" id="COG3706">
    <property type="taxonomic scope" value="Bacteria"/>
</dbReference>
<dbReference type="InterPro" id="IPR006189">
    <property type="entry name" value="CHASE_dom"/>
</dbReference>
<comment type="cofactor">
    <cofactor evidence="1">
        <name>Mg(2+)</name>
        <dbReference type="ChEBI" id="CHEBI:18420"/>
    </cofactor>
</comment>
<evidence type="ECO:0000313" key="7">
    <source>
        <dbReference type="EMBL" id="EPC03033.1"/>
    </source>
</evidence>
<dbReference type="NCBIfam" id="TIGR00254">
    <property type="entry name" value="GGDEF"/>
    <property type="match status" value="1"/>
</dbReference>
<dbReference type="RefSeq" id="WP_016415955.1">
    <property type="nucleotide sequence ID" value="NZ_KE332388.1"/>
</dbReference>
<keyword evidence="4" id="KW-0812">Transmembrane</keyword>
<dbReference type="GO" id="GO:0043709">
    <property type="term" value="P:cell adhesion involved in single-species biofilm formation"/>
    <property type="evidence" value="ECO:0007669"/>
    <property type="project" value="TreeGrafter"/>
</dbReference>
<organism evidence="7 8">
    <name type="scientific">Litchfieldella anticariensis (strain DSM 16096 / CECT 5854 / CIP 108499 / LMG 22089 / FP35)</name>
    <name type="common">Halomonas anticariensis</name>
    <dbReference type="NCBI Taxonomy" id="1121939"/>
    <lineage>
        <taxon>Bacteria</taxon>
        <taxon>Pseudomonadati</taxon>
        <taxon>Pseudomonadota</taxon>
        <taxon>Gammaproteobacteria</taxon>
        <taxon>Oceanospirillales</taxon>
        <taxon>Halomonadaceae</taxon>
        <taxon>Litchfieldella</taxon>
    </lineage>
</organism>
<dbReference type="OrthoDB" id="9812260at2"/>
<dbReference type="InterPro" id="IPR000160">
    <property type="entry name" value="GGDEF_dom"/>
</dbReference>
<dbReference type="STRING" id="1121939.L861_22245"/>
<dbReference type="Pfam" id="PF00990">
    <property type="entry name" value="GGDEF"/>
    <property type="match status" value="1"/>
</dbReference>
<dbReference type="Proteomes" id="UP000014463">
    <property type="component" value="Unassembled WGS sequence"/>
</dbReference>
<dbReference type="AlphaFoldDB" id="S2KRB6"/>
<name>S2KRB6_LITA3</name>
<dbReference type="SMART" id="SM01079">
    <property type="entry name" value="CHASE"/>
    <property type="match status" value="1"/>
</dbReference>